<proteinExistence type="inferred from homology"/>
<name>A0A2W7MH95_9BACI</name>
<dbReference type="GO" id="GO:0015813">
    <property type="term" value="P:L-glutamate transmembrane transport"/>
    <property type="evidence" value="ECO:0007669"/>
    <property type="project" value="UniProtKB-UniRule"/>
</dbReference>
<gene>
    <name evidence="3" type="ORF">C7437_104113</name>
</gene>
<feature type="transmembrane region" description="Helical" evidence="1">
    <location>
        <begin position="94"/>
        <end position="121"/>
    </location>
</feature>
<feature type="transmembrane region" description="Helical" evidence="1">
    <location>
        <begin position="211"/>
        <end position="229"/>
    </location>
</feature>
<keyword evidence="1" id="KW-0915">Sodium</keyword>
<evidence type="ECO:0000313" key="3">
    <source>
        <dbReference type="EMBL" id="PZX04601.1"/>
    </source>
</evidence>
<keyword evidence="4" id="KW-1185">Reference proteome</keyword>
<feature type="transmembrane region" description="Helical" evidence="1">
    <location>
        <begin position="298"/>
        <end position="321"/>
    </location>
</feature>
<organism evidence="3 4">
    <name type="scientific">Psychrobacillus insolitus</name>
    <dbReference type="NCBI Taxonomy" id="1461"/>
    <lineage>
        <taxon>Bacteria</taxon>
        <taxon>Bacillati</taxon>
        <taxon>Bacillota</taxon>
        <taxon>Bacilli</taxon>
        <taxon>Bacillales</taxon>
        <taxon>Bacillaceae</taxon>
        <taxon>Psychrobacillus</taxon>
    </lineage>
</organism>
<feature type="transmembrane region" description="Helical" evidence="1">
    <location>
        <begin position="64"/>
        <end position="87"/>
    </location>
</feature>
<comment type="similarity">
    <text evidence="1">Belongs to the glutamate:Na(+) symporter (ESS) (TC 2.A.27) family.</text>
</comment>
<dbReference type="OrthoDB" id="4921038at2"/>
<keyword evidence="1" id="KW-0769">Symport</keyword>
<evidence type="ECO:0000256" key="1">
    <source>
        <dbReference type="HAMAP-Rule" id="MF_02062"/>
    </source>
</evidence>
<dbReference type="InterPro" id="IPR004445">
    <property type="entry name" value="GltS"/>
</dbReference>
<dbReference type="RefSeq" id="WP_111439742.1">
    <property type="nucleotide sequence ID" value="NZ_QKZI01000004.1"/>
</dbReference>
<dbReference type="PANTHER" id="PTHR36178:SF1">
    <property type="entry name" value="SODIUM_GLUTAMATE SYMPORTER"/>
    <property type="match status" value="1"/>
</dbReference>
<keyword evidence="1" id="KW-0812">Transmembrane</keyword>
<keyword evidence="1" id="KW-0406">Ion transport</keyword>
<dbReference type="HAMAP" id="MF_02062">
    <property type="entry name" value="GltS"/>
    <property type="match status" value="1"/>
</dbReference>
<sequence length="394" mass="41668">MIELNQITTLFLAVALYLLGMAIVNRIGFLNRFLIPAPVVGGLIFATLALVLKTTGIVEITLDTSLQTLFMIAFFTTIGLGASFKLIKMGGKLLVIYLLLCGVTVFLQNVIGVSFAGLFGIDPLLGVMAGAVSMNGGHGGAAAYGQTIEDLGISSALAVGMAAATLGLICGSISGGPVARYLIKKNDLKPASGKIEEYVEKDERPIKERSLMVQVGLLTFSMAAGTYLGDLFTNLTGFVLPSYIGAMFVAVIVRNLADRFIKGTVNMREINLIGDISLAIFLSMALMSIKLWEVADLALPLIGIILIQVIVLVLYAIFVMFPMLGKDYDAAVMISGFLGHGLGATPNAMANMAATVSKYGPSRTAFLIVPIVGAFLIDVVFSAPIIITTINLLK</sequence>
<evidence type="ECO:0000256" key="2">
    <source>
        <dbReference type="NCBIfam" id="TIGR00210"/>
    </source>
</evidence>
<comment type="caution">
    <text evidence="3">The sequence shown here is derived from an EMBL/GenBank/DDBJ whole genome shotgun (WGS) entry which is preliminary data.</text>
</comment>
<protein>
    <recommendedName>
        <fullName evidence="1 2">Sodium/glutamate symporter</fullName>
    </recommendedName>
</protein>
<dbReference type="AlphaFoldDB" id="A0A2W7MH95"/>
<keyword evidence="1" id="KW-0472">Membrane</keyword>
<reference evidence="3 4" key="1">
    <citation type="submission" date="2018-06" db="EMBL/GenBank/DDBJ databases">
        <title>Genomic Encyclopedia of Type Strains, Phase IV (KMG-IV): sequencing the most valuable type-strain genomes for metagenomic binning, comparative biology and taxonomic classification.</title>
        <authorList>
            <person name="Goeker M."/>
        </authorList>
    </citation>
    <scope>NUCLEOTIDE SEQUENCE [LARGE SCALE GENOMIC DNA]</scope>
    <source>
        <strain evidence="3 4">DSM 5</strain>
    </source>
</reference>
<feature type="transmembrane region" description="Helical" evidence="1">
    <location>
        <begin position="156"/>
        <end position="179"/>
    </location>
</feature>
<accession>A0A2W7MH95</accession>
<feature type="transmembrane region" description="Helical" evidence="1">
    <location>
        <begin position="269"/>
        <end position="292"/>
    </location>
</feature>
<dbReference type="Proteomes" id="UP000248646">
    <property type="component" value="Unassembled WGS sequence"/>
</dbReference>
<dbReference type="NCBIfam" id="TIGR00210">
    <property type="entry name" value="gltS"/>
    <property type="match status" value="1"/>
</dbReference>
<feature type="transmembrane region" description="Helical" evidence="1">
    <location>
        <begin position="6"/>
        <end position="24"/>
    </location>
</feature>
<dbReference type="GO" id="GO:0005886">
    <property type="term" value="C:plasma membrane"/>
    <property type="evidence" value="ECO:0007669"/>
    <property type="project" value="UniProtKB-SubCell"/>
</dbReference>
<keyword evidence="1" id="KW-1133">Transmembrane helix</keyword>
<keyword evidence="1" id="KW-0739">Sodium transport</keyword>
<feature type="transmembrane region" description="Helical" evidence="1">
    <location>
        <begin position="328"/>
        <end position="345"/>
    </location>
</feature>
<feature type="transmembrane region" description="Helical" evidence="1">
    <location>
        <begin position="33"/>
        <end position="52"/>
    </location>
</feature>
<keyword evidence="1" id="KW-0813">Transport</keyword>
<keyword evidence="1" id="KW-1003">Cell membrane</keyword>
<dbReference type="EMBL" id="QKZI01000004">
    <property type="protein sequence ID" value="PZX04601.1"/>
    <property type="molecule type" value="Genomic_DNA"/>
</dbReference>
<dbReference type="Pfam" id="PF03616">
    <property type="entry name" value="Glt_symporter"/>
    <property type="match status" value="1"/>
</dbReference>
<evidence type="ECO:0000313" key="4">
    <source>
        <dbReference type="Proteomes" id="UP000248646"/>
    </source>
</evidence>
<feature type="transmembrane region" description="Helical" evidence="1">
    <location>
        <begin position="235"/>
        <end position="257"/>
    </location>
</feature>
<dbReference type="GO" id="GO:0015501">
    <property type="term" value="F:glutamate:sodium symporter activity"/>
    <property type="evidence" value="ECO:0007669"/>
    <property type="project" value="UniProtKB-UniRule"/>
</dbReference>
<feature type="transmembrane region" description="Helical" evidence="1">
    <location>
        <begin position="365"/>
        <end position="393"/>
    </location>
</feature>
<keyword evidence="1" id="KW-0029">Amino-acid transport</keyword>
<comment type="function">
    <text evidence="1">Catalyzes the sodium-dependent transport of glutamate.</text>
</comment>
<dbReference type="PANTHER" id="PTHR36178">
    <property type="entry name" value="SLR0625 PROTEIN"/>
    <property type="match status" value="1"/>
</dbReference>
<comment type="subcellular location">
    <subcellularLocation>
        <location evidence="1">Cell membrane</location>
        <topology evidence="1">Multi-pass membrane protein</topology>
    </subcellularLocation>
</comment>